<dbReference type="HOGENOM" id="CLU_006033_0_0_7"/>
<comment type="similarity">
    <text evidence="1">Belongs to the aldolase class II family.</text>
</comment>
<dbReference type="Pfam" id="PF00596">
    <property type="entry name" value="Aldolase_II"/>
    <property type="match status" value="1"/>
</dbReference>
<proteinExistence type="inferred from homology"/>
<dbReference type="PANTHER" id="PTHR10672:SF3">
    <property type="entry name" value="PROTEIN HU-LI TAI SHAO"/>
    <property type="match status" value="1"/>
</dbReference>
<keyword evidence="4" id="KW-1185">Reference proteome</keyword>
<name>W4L897_ENTF1</name>
<dbReference type="InterPro" id="IPR051017">
    <property type="entry name" value="Aldolase-II_Adducin_sf"/>
</dbReference>
<dbReference type="NCBIfam" id="NF005451">
    <property type="entry name" value="PRK07044.1"/>
    <property type="match status" value="1"/>
</dbReference>
<reference evidence="3 4" key="1">
    <citation type="journal article" date="2014" name="Nature">
        <title>An environmental bacterial taxon with a large and distinct metabolic repertoire.</title>
        <authorList>
            <person name="Wilson M.C."/>
            <person name="Mori T."/>
            <person name="Ruckert C."/>
            <person name="Uria A.R."/>
            <person name="Helf M.J."/>
            <person name="Takada K."/>
            <person name="Gernert C."/>
            <person name="Steffens U.A."/>
            <person name="Heycke N."/>
            <person name="Schmitt S."/>
            <person name="Rinke C."/>
            <person name="Helfrich E.J."/>
            <person name="Brachmann A.O."/>
            <person name="Gurgui C."/>
            <person name="Wakimoto T."/>
            <person name="Kracht M."/>
            <person name="Crusemann M."/>
            <person name="Hentschel U."/>
            <person name="Abe I."/>
            <person name="Matsunaga S."/>
            <person name="Kalinowski J."/>
            <person name="Takeyama H."/>
            <person name="Piel J."/>
        </authorList>
    </citation>
    <scope>NUCLEOTIDE SEQUENCE [LARGE SCALE GENOMIC DNA]</scope>
    <source>
        <strain evidence="4">TSY1</strain>
    </source>
</reference>
<evidence type="ECO:0000313" key="3">
    <source>
        <dbReference type="EMBL" id="ETW93905.1"/>
    </source>
</evidence>
<evidence type="ECO:0000256" key="1">
    <source>
        <dbReference type="ARBA" id="ARBA00037961"/>
    </source>
</evidence>
<dbReference type="PATRIC" id="fig|1429438.4.peg.6982"/>
<organism evidence="3 4">
    <name type="scientific">Entotheonella factor</name>
    <dbReference type="NCBI Taxonomy" id="1429438"/>
    <lineage>
        <taxon>Bacteria</taxon>
        <taxon>Pseudomonadati</taxon>
        <taxon>Nitrospinota/Tectimicrobiota group</taxon>
        <taxon>Candidatus Tectimicrobiota</taxon>
        <taxon>Candidatus Entotheonellia</taxon>
        <taxon>Candidatus Entotheonellales</taxon>
        <taxon>Candidatus Entotheonellaceae</taxon>
        <taxon>Candidatus Entotheonella</taxon>
    </lineage>
</organism>
<sequence length="264" mass="29064">MAIQVETAPEMSEIPSEMTPEEWRLRVDLAAAYRLAAIYGWTDLNNTHFSARIPGTPNHFLLNPFGMLFDEITASSLIKVDHEGTIIGESDYPANPAGFNIHGAVHMGVSNAHCVIHTHSRFSSAVSMQKHGLLPASQKALTIMGWVAYHDFEGPALDAGERPRIVGDLGDRKILILRNHGLLSVGETVGEAFVWIYRIETACRLQIDALSGGAELNPLSEATQQKSIETGLKMYDKGGFNEVGREWAALVRQLERVDGVGYRR</sequence>
<comment type="caution">
    <text evidence="3">The sequence shown here is derived from an EMBL/GenBank/DDBJ whole genome shotgun (WGS) entry which is preliminary data.</text>
</comment>
<dbReference type="AlphaFoldDB" id="W4L897"/>
<dbReference type="SUPFAM" id="SSF53639">
    <property type="entry name" value="AraD/HMP-PK domain-like"/>
    <property type="match status" value="1"/>
</dbReference>
<dbReference type="GO" id="GO:0005856">
    <property type="term" value="C:cytoskeleton"/>
    <property type="evidence" value="ECO:0007669"/>
    <property type="project" value="TreeGrafter"/>
</dbReference>
<protein>
    <recommendedName>
        <fullName evidence="2">Class II aldolase/adducin N-terminal domain-containing protein</fullName>
    </recommendedName>
</protein>
<evidence type="ECO:0000313" key="4">
    <source>
        <dbReference type="Proteomes" id="UP000019141"/>
    </source>
</evidence>
<feature type="domain" description="Class II aldolase/adducin N-terminal" evidence="2">
    <location>
        <begin position="27"/>
        <end position="207"/>
    </location>
</feature>
<gene>
    <name evidence="3" type="ORF">ETSY1_37195</name>
</gene>
<dbReference type="PANTHER" id="PTHR10672">
    <property type="entry name" value="ADDUCIN"/>
    <property type="match status" value="1"/>
</dbReference>
<dbReference type="GO" id="GO:0051015">
    <property type="term" value="F:actin filament binding"/>
    <property type="evidence" value="ECO:0007669"/>
    <property type="project" value="TreeGrafter"/>
</dbReference>
<accession>W4L897</accession>
<dbReference type="SMART" id="SM01007">
    <property type="entry name" value="Aldolase_II"/>
    <property type="match status" value="1"/>
</dbReference>
<dbReference type="Gene3D" id="3.40.225.10">
    <property type="entry name" value="Class II aldolase/adducin N-terminal domain"/>
    <property type="match status" value="1"/>
</dbReference>
<dbReference type="InterPro" id="IPR001303">
    <property type="entry name" value="Aldolase_II/adducin_N"/>
</dbReference>
<evidence type="ECO:0000259" key="2">
    <source>
        <dbReference type="SMART" id="SM01007"/>
    </source>
</evidence>
<dbReference type="EMBL" id="AZHW01001151">
    <property type="protein sequence ID" value="ETW93905.1"/>
    <property type="molecule type" value="Genomic_DNA"/>
</dbReference>
<dbReference type="InterPro" id="IPR036409">
    <property type="entry name" value="Aldolase_II/adducin_N_sf"/>
</dbReference>
<dbReference type="Proteomes" id="UP000019141">
    <property type="component" value="Unassembled WGS sequence"/>
</dbReference>